<dbReference type="RefSeq" id="WP_160374939.1">
    <property type="nucleotide sequence ID" value="NZ_WSTB01000005.1"/>
</dbReference>
<sequence>MAVFNSRDLSVLKSSCGYIDTFIDGSTVVGIDKILTSEQRKVLPDVDGNASQLLRYTMLSIWYNKERKVPFLAAYNIDGSLKRTGANRVQFKDDPRISASLQLNNSFYNLIYNSKETEFEIGHMASHNEMAWGLKKEIQAEQTFHFTNSVPQVEKLNSGLWSKLESYVITETNESDNKRISVFTGPMIADDDPTYVKDRSFQLPLFFFKIVVFSFEGKLYSTAFVMSQLKRLRELELIDAPVTGYEKGFVLPKPFSDYKHKEVFQVNIQKIEAYTGLNFHWDNVEPLNIEEDERKIYKIAQTGGKLKNKLANNNTYNSVPILTNMVLPGRNNILF</sequence>
<dbReference type="Gene3D" id="3.40.570.10">
    <property type="entry name" value="Extracellular Endonuclease, subunit A"/>
    <property type="match status" value="1"/>
</dbReference>
<dbReference type="InterPro" id="IPR044929">
    <property type="entry name" value="DNA/RNA_non-sp_Endonuclease_sf"/>
</dbReference>
<dbReference type="SMART" id="SM00477">
    <property type="entry name" value="NUC"/>
    <property type="match status" value="1"/>
</dbReference>
<dbReference type="GO" id="GO:0003676">
    <property type="term" value="F:nucleic acid binding"/>
    <property type="evidence" value="ECO:0007669"/>
    <property type="project" value="InterPro"/>
</dbReference>
<evidence type="ECO:0000313" key="6">
    <source>
        <dbReference type="Proteomes" id="UP000471501"/>
    </source>
</evidence>
<proteinExistence type="predicted"/>
<reference evidence="5 6" key="1">
    <citation type="submission" date="2019-12" db="EMBL/GenBank/DDBJ databases">
        <authorList>
            <person name="Kim Y.S."/>
        </authorList>
    </citation>
    <scope>NUCLEOTIDE SEQUENCE [LARGE SCALE GENOMIC DNA]</scope>
    <source>
        <strain evidence="5 6">GA093</strain>
    </source>
</reference>
<dbReference type="InterPro" id="IPR040255">
    <property type="entry name" value="Non-specific_endonuclease"/>
</dbReference>
<evidence type="ECO:0000259" key="3">
    <source>
        <dbReference type="SMART" id="SM00477"/>
    </source>
</evidence>
<comment type="caution">
    <text evidence="5">The sequence shown here is derived from an EMBL/GenBank/DDBJ whole genome shotgun (WGS) entry which is preliminary data.</text>
</comment>
<keyword evidence="6" id="KW-1185">Reference proteome</keyword>
<feature type="domain" description="ENPP1-3/EXOG-like endonuclease/phosphodiesterase" evidence="3">
    <location>
        <begin position="56"/>
        <end position="261"/>
    </location>
</feature>
<evidence type="ECO:0000259" key="4">
    <source>
        <dbReference type="SMART" id="SM00892"/>
    </source>
</evidence>
<evidence type="ECO:0000256" key="2">
    <source>
        <dbReference type="PIRSR" id="PIRSR640255-2"/>
    </source>
</evidence>
<feature type="domain" description="DNA/RNA non-specific endonuclease/pyrophosphatase/phosphodiesterase" evidence="4">
    <location>
        <begin position="55"/>
        <end position="286"/>
    </location>
</feature>
<name>A0A6I4NKT8_9FLAO</name>
<dbReference type="GO" id="GO:0004519">
    <property type="term" value="F:endonuclease activity"/>
    <property type="evidence" value="ECO:0007669"/>
    <property type="project" value="TreeGrafter"/>
</dbReference>
<dbReference type="SUPFAM" id="SSF54060">
    <property type="entry name" value="His-Me finger endonucleases"/>
    <property type="match status" value="1"/>
</dbReference>
<dbReference type="Pfam" id="PF01223">
    <property type="entry name" value="Endonuclease_NS"/>
    <property type="match status" value="1"/>
</dbReference>
<dbReference type="EMBL" id="WSTB01000005">
    <property type="protein sequence ID" value="MWB95010.1"/>
    <property type="molecule type" value="Genomic_DNA"/>
</dbReference>
<dbReference type="AlphaFoldDB" id="A0A6I4NKT8"/>
<organism evidence="5 6">
    <name type="scientific">Flavobacterium hydrocarbonoxydans</name>
    <dbReference type="NCBI Taxonomy" id="2683249"/>
    <lineage>
        <taxon>Bacteria</taxon>
        <taxon>Pseudomonadati</taxon>
        <taxon>Bacteroidota</taxon>
        <taxon>Flavobacteriia</taxon>
        <taxon>Flavobacteriales</taxon>
        <taxon>Flavobacteriaceae</taxon>
        <taxon>Flavobacterium</taxon>
    </lineage>
</organism>
<keyword evidence="2" id="KW-0479">Metal-binding</keyword>
<evidence type="ECO:0008006" key="7">
    <source>
        <dbReference type="Google" id="ProtNLM"/>
    </source>
</evidence>
<dbReference type="InterPro" id="IPR044925">
    <property type="entry name" value="His-Me_finger_sf"/>
</dbReference>
<dbReference type="InterPro" id="IPR020821">
    <property type="entry name" value="ENPP1-3/EXOG-like_nuc-like"/>
</dbReference>
<accession>A0A6I4NKT8</accession>
<evidence type="ECO:0000313" key="5">
    <source>
        <dbReference type="EMBL" id="MWB95010.1"/>
    </source>
</evidence>
<dbReference type="SMART" id="SM00892">
    <property type="entry name" value="Endonuclease_NS"/>
    <property type="match status" value="1"/>
</dbReference>
<dbReference type="GO" id="GO:0016787">
    <property type="term" value="F:hydrolase activity"/>
    <property type="evidence" value="ECO:0007669"/>
    <property type="project" value="InterPro"/>
</dbReference>
<feature type="binding site" evidence="2">
    <location>
        <position position="157"/>
    </location>
    <ligand>
        <name>Mg(2+)</name>
        <dbReference type="ChEBI" id="CHEBI:18420"/>
        <note>catalytic</note>
    </ligand>
</feature>
<dbReference type="PANTHER" id="PTHR13966">
    <property type="entry name" value="ENDONUCLEASE RELATED"/>
    <property type="match status" value="1"/>
</dbReference>
<feature type="active site" description="Proton acceptor" evidence="1">
    <location>
        <position position="123"/>
    </location>
</feature>
<dbReference type="Proteomes" id="UP000471501">
    <property type="component" value="Unassembled WGS sequence"/>
</dbReference>
<evidence type="ECO:0000256" key="1">
    <source>
        <dbReference type="PIRSR" id="PIRSR640255-1"/>
    </source>
</evidence>
<protein>
    <recommendedName>
        <fullName evidence="7">Endonuclease G</fullName>
    </recommendedName>
</protein>
<dbReference type="InterPro" id="IPR001604">
    <property type="entry name" value="Endo_G_ENPP1-like_dom"/>
</dbReference>
<dbReference type="GO" id="GO:0046872">
    <property type="term" value="F:metal ion binding"/>
    <property type="evidence" value="ECO:0007669"/>
    <property type="project" value="UniProtKB-KW"/>
</dbReference>
<dbReference type="PANTHER" id="PTHR13966:SF5">
    <property type="entry name" value="ENDONUCLEASE G, MITOCHONDRIAL"/>
    <property type="match status" value="1"/>
</dbReference>
<gene>
    <name evidence="5" type="ORF">GON26_11590</name>
</gene>